<dbReference type="InterPro" id="IPR027417">
    <property type="entry name" value="P-loop_NTPase"/>
</dbReference>
<dbReference type="Pfam" id="PF08448">
    <property type="entry name" value="PAS_4"/>
    <property type="match status" value="1"/>
</dbReference>
<dbReference type="SUPFAM" id="SSF52540">
    <property type="entry name" value="P-loop containing nucleoside triphosphate hydrolases"/>
    <property type="match status" value="1"/>
</dbReference>
<dbReference type="CDD" id="cd00130">
    <property type="entry name" value="PAS"/>
    <property type="match status" value="1"/>
</dbReference>
<dbReference type="InterPro" id="IPR000014">
    <property type="entry name" value="PAS"/>
</dbReference>
<dbReference type="Gene3D" id="1.10.8.60">
    <property type="match status" value="1"/>
</dbReference>
<dbReference type="PRINTS" id="PR01590">
    <property type="entry name" value="HTHFIS"/>
</dbReference>
<dbReference type="NCBIfam" id="TIGR00229">
    <property type="entry name" value="sensory_box"/>
    <property type="match status" value="1"/>
</dbReference>
<evidence type="ECO:0000259" key="7">
    <source>
        <dbReference type="PROSITE" id="PS50112"/>
    </source>
</evidence>
<accession>A0A1M7I2M9</accession>
<name>A0A1M7I2M9_9FIRM</name>
<evidence type="ECO:0000256" key="1">
    <source>
        <dbReference type="ARBA" id="ARBA00022741"/>
    </source>
</evidence>
<dbReference type="SUPFAM" id="SSF46689">
    <property type="entry name" value="Homeodomain-like"/>
    <property type="match status" value="1"/>
</dbReference>
<dbReference type="InterPro" id="IPR025944">
    <property type="entry name" value="Sigma_54_int_dom_CS"/>
</dbReference>
<dbReference type="InterPro" id="IPR003593">
    <property type="entry name" value="AAA+_ATPase"/>
</dbReference>
<sequence>MSAGLLDEFYSEILENLDVGIHVVDSNGKTVFYNSAMGKLERLEPESVVGKGLFEIFPSLSGETSTLYQVLKTGKAIVDRVQTYFNYRGQRITTINTTLPLKKDGEILGAVEIAKDITALREMSEKVIFLQDSTKGKVSRENLSPFTRFTFEDIIGESPAIKKAIYMAKKAAITSSAVLIFGETGTGKELFAQSIHNASPRKGKPFIAQNCAALPETLLEGILFGTVKGGFTGAVDRPGLFEQADGGTLLLDEINSMGINLQAKLLRVLQERAVRRVGGASLIPVDVRVIATTNEDPIEGTKKGAIRKDLFYRLGVVYIKIPPLRERREDIPVLIKYFIEKFNERFGKKVKGVSEKVGRIFSEYDWPGNVRELENAIEGAMNMLGDEKYIDVEHIPFYITENFCKANADFKTEPSSKSELPLEEAIESLEREIILKALKECEGNITKAAERLKIKRQTLQYKIKKYKLI</sequence>
<dbReference type="InterPro" id="IPR025662">
    <property type="entry name" value="Sigma_54_int_dom_ATP-bd_1"/>
</dbReference>
<dbReference type="PROSITE" id="PS50045">
    <property type="entry name" value="SIGMA54_INTERACT_4"/>
    <property type="match status" value="1"/>
</dbReference>
<evidence type="ECO:0000256" key="3">
    <source>
        <dbReference type="ARBA" id="ARBA00023015"/>
    </source>
</evidence>
<dbReference type="PROSITE" id="PS00676">
    <property type="entry name" value="SIGMA54_INTERACT_2"/>
    <property type="match status" value="1"/>
</dbReference>
<dbReference type="PROSITE" id="PS00688">
    <property type="entry name" value="SIGMA54_INTERACT_3"/>
    <property type="match status" value="1"/>
</dbReference>
<dbReference type="Gene3D" id="1.10.10.60">
    <property type="entry name" value="Homeodomain-like"/>
    <property type="match status" value="1"/>
</dbReference>
<keyword evidence="5" id="KW-0804">Transcription</keyword>
<dbReference type="InterPro" id="IPR035965">
    <property type="entry name" value="PAS-like_dom_sf"/>
</dbReference>
<feature type="domain" description="Sigma-54 factor interaction" evidence="6">
    <location>
        <begin position="154"/>
        <end position="382"/>
    </location>
</feature>
<keyword evidence="9" id="KW-1185">Reference proteome</keyword>
<dbReference type="InterPro" id="IPR002078">
    <property type="entry name" value="Sigma_54_int"/>
</dbReference>
<dbReference type="Gene3D" id="3.40.50.300">
    <property type="entry name" value="P-loop containing nucleotide triphosphate hydrolases"/>
    <property type="match status" value="1"/>
</dbReference>
<dbReference type="CDD" id="cd00009">
    <property type="entry name" value="AAA"/>
    <property type="match status" value="1"/>
</dbReference>
<dbReference type="Pfam" id="PF00158">
    <property type="entry name" value="Sigma54_activat"/>
    <property type="match status" value="1"/>
</dbReference>
<dbReference type="SMART" id="SM00382">
    <property type="entry name" value="AAA"/>
    <property type="match status" value="1"/>
</dbReference>
<dbReference type="FunFam" id="3.40.50.300:FF:000006">
    <property type="entry name" value="DNA-binding transcriptional regulator NtrC"/>
    <property type="match status" value="1"/>
</dbReference>
<dbReference type="PROSITE" id="PS50112">
    <property type="entry name" value="PAS"/>
    <property type="match status" value="1"/>
</dbReference>
<dbReference type="PANTHER" id="PTHR32071:SF74">
    <property type="entry name" value="TRANSCRIPTIONAL ACTIVATOR ROCR"/>
    <property type="match status" value="1"/>
</dbReference>
<evidence type="ECO:0000256" key="4">
    <source>
        <dbReference type="ARBA" id="ARBA00023125"/>
    </source>
</evidence>
<gene>
    <name evidence="8" type="ORF">SAMN05660826_00812</name>
</gene>
<evidence type="ECO:0000259" key="6">
    <source>
        <dbReference type="PROSITE" id="PS50045"/>
    </source>
</evidence>
<organism evidence="8 9">
    <name type="scientific">Caldanaerovirga acetigignens</name>
    <dbReference type="NCBI Taxonomy" id="447595"/>
    <lineage>
        <taxon>Bacteria</taxon>
        <taxon>Bacillati</taxon>
        <taxon>Bacillota</taxon>
        <taxon>Clostridia</taxon>
        <taxon>Thermosediminibacterales</taxon>
        <taxon>Thermosediminibacteraceae</taxon>
        <taxon>Caldanaerovirga</taxon>
    </lineage>
</organism>
<dbReference type="InterPro" id="IPR013656">
    <property type="entry name" value="PAS_4"/>
</dbReference>
<dbReference type="Pfam" id="PF02954">
    <property type="entry name" value="HTH_8"/>
    <property type="match status" value="1"/>
</dbReference>
<dbReference type="AlphaFoldDB" id="A0A1M7I2M9"/>
<evidence type="ECO:0000313" key="9">
    <source>
        <dbReference type="Proteomes" id="UP000184375"/>
    </source>
</evidence>
<dbReference type="STRING" id="447595.SAMN05660826_00812"/>
<dbReference type="InterPro" id="IPR058031">
    <property type="entry name" value="AAA_lid_NorR"/>
</dbReference>
<keyword evidence="4" id="KW-0238">DNA-binding</keyword>
<evidence type="ECO:0000313" key="8">
    <source>
        <dbReference type="EMBL" id="SHM34970.1"/>
    </source>
</evidence>
<proteinExistence type="predicted"/>
<dbReference type="InterPro" id="IPR009057">
    <property type="entry name" value="Homeodomain-like_sf"/>
</dbReference>
<protein>
    <submittedName>
        <fullName evidence="8">Arginine utilization regulatory protein</fullName>
    </submittedName>
</protein>
<dbReference type="RefSeq" id="WP_073255054.1">
    <property type="nucleotide sequence ID" value="NZ_FRCR01000004.1"/>
</dbReference>
<dbReference type="GO" id="GO:0006355">
    <property type="term" value="P:regulation of DNA-templated transcription"/>
    <property type="evidence" value="ECO:0007669"/>
    <property type="project" value="InterPro"/>
</dbReference>
<keyword evidence="1" id="KW-0547">Nucleotide-binding</keyword>
<dbReference type="GO" id="GO:0005524">
    <property type="term" value="F:ATP binding"/>
    <property type="evidence" value="ECO:0007669"/>
    <property type="project" value="UniProtKB-KW"/>
</dbReference>
<dbReference type="InterPro" id="IPR002197">
    <property type="entry name" value="HTH_Fis"/>
</dbReference>
<keyword evidence="2" id="KW-0067">ATP-binding</keyword>
<dbReference type="EMBL" id="FRCR01000004">
    <property type="protein sequence ID" value="SHM34970.1"/>
    <property type="molecule type" value="Genomic_DNA"/>
</dbReference>
<dbReference type="PANTHER" id="PTHR32071">
    <property type="entry name" value="TRANSCRIPTIONAL REGULATORY PROTEIN"/>
    <property type="match status" value="1"/>
</dbReference>
<dbReference type="Proteomes" id="UP000184375">
    <property type="component" value="Unassembled WGS sequence"/>
</dbReference>
<dbReference type="Pfam" id="PF25601">
    <property type="entry name" value="AAA_lid_14"/>
    <property type="match status" value="1"/>
</dbReference>
<evidence type="ECO:0000256" key="2">
    <source>
        <dbReference type="ARBA" id="ARBA00022840"/>
    </source>
</evidence>
<reference evidence="9" key="1">
    <citation type="submission" date="2016-11" db="EMBL/GenBank/DDBJ databases">
        <authorList>
            <person name="Varghese N."/>
            <person name="Submissions S."/>
        </authorList>
    </citation>
    <scope>NUCLEOTIDE SEQUENCE [LARGE SCALE GENOMIC DNA]</scope>
    <source>
        <strain evidence="9">DSM 18802</strain>
    </source>
</reference>
<dbReference type="OrthoDB" id="9803970at2"/>
<dbReference type="SMART" id="SM00091">
    <property type="entry name" value="PAS"/>
    <property type="match status" value="1"/>
</dbReference>
<keyword evidence="3" id="KW-0805">Transcription regulation</keyword>
<dbReference type="Gene3D" id="3.30.450.20">
    <property type="entry name" value="PAS domain"/>
    <property type="match status" value="1"/>
</dbReference>
<evidence type="ECO:0000256" key="5">
    <source>
        <dbReference type="ARBA" id="ARBA00023163"/>
    </source>
</evidence>
<dbReference type="InterPro" id="IPR025943">
    <property type="entry name" value="Sigma_54_int_dom_ATP-bd_2"/>
</dbReference>
<dbReference type="GO" id="GO:0043565">
    <property type="term" value="F:sequence-specific DNA binding"/>
    <property type="evidence" value="ECO:0007669"/>
    <property type="project" value="InterPro"/>
</dbReference>
<feature type="domain" description="PAS" evidence="7">
    <location>
        <begin position="6"/>
        <end position="57"/>
    </location>
</feature>
<dbReference type="PROSITE" id="PS00675">
    <property type="entry name" value="SIGMA54_INTERACT_1"/>
    <property type="match status" value="1"/>
</dbReference>
<dbReference type="SUPFAM" id="SSF55785">
    <property type="entry name" value="PYP-like sensor domain (PAS domain)"/>
    <property type="match status" value="1"/>
</dbReference>